<dbReference type="EMBL" id="RBDX01000015">
    <property type="protein sequence ID" value="RKN07437.1"/>
    <property type="molecule type" value="Genomic_DNA"/>
</dbReference>
<evidence type="ECO:0000256" key="6">
    <source>
        <dbReference type="ARBA" id="ARBA00023136"/>
    </source>
</evidence>
<feature type="transmembrane region" description="Helical" evidence="8">
    <location>
        <begin position="176"/>
        <end position="195"/>
    </location>
</feature>
<evidence type="ECO:0000256" key="2">
    <source>
        <dbReference type="ARBA" id="ARBA00022448"/>
    </source>
</evidence>
<dbReference type="PANTHER" id="PTHR42718">
    <property type="entry name" value="MAJOR FACILITATOR SUPERFAMILY MULTIDRUG TRANSPORTER MFSC"/>
    <property type="match status" value="1"/>
</dbReference>
<evidence type="ECO:0000256" key="7">
    <source>
        <dbReference type="ARBA" id="ARBA00023251"/>
    </source>
</evidence>
<feature type="transmembrane region" description="Helical" evidence="8">
    <location>
        <begin position="254"/>
        <end position="275"/>
    </location>
</feature>
<comment type="caution">
    <text evidence="10">The sequence shown here is derived from an EMBL/GenBank/DDBJ whole genome shotgun (WGS) entry which is preliminary data.</text>
</comment>
<dbReference type="PANTHER" id="PTHR42718:SF47">
    <property type="entry name" value="METHYL VIOLOGEN RESISTANCE PROTEIN SMVA"/>
    <property type="match status" value="1"/>
</dbReference>
<dbReference type="GO" id="GO:0005886">
    <property type="term" value="C:plasma membrane"/>
    <property type="evidence" value="ECO:0007669"/>
    <property type="project" value="UniProtKB-SubCell"/>
</dbReference>
<dbReference type="Gene3D" id="1.20.1720.10">
    <property type="entry name" value="Multidrug resistance protein D"/>
    <property type="match status" value="1"/>
</dbReference>
<sequence>MLILSIDLTVLFFALPTLSADLEPSASQTLWIVHVYGFLIAGFLVTMGRLGDRVGPRRLLLVGAAAFGALSVVAAFAGSAELLIAARALLGVAGATLMPSLFSLLRVMFRDEGQRRLAIAIMFSAFSVGGALGPLLGGFLLEHFWWGAVFLINVPPVVALLLCGPRLLPERPERTTAPLDPVSVALSVAGVLGVVHGLQEIAAGHESGAQDAGAIGSNLAVMGAGILLLAAFVHRQRRLRAPLFDLGLLADPRVGAALATLLLIGIGVVGTFYLFTQYLQWAVGLSPLRAGLWTLPYIVLNVVGAMLAPALSARLRQGAVIVAGLAVAALGMTLLLALADPDTPLALLIGALSVTALGQGAGTALISDLIISGAPSEQTGSAAAAQEVSGELGTALGVAAGGAVGTLVYRAALPDDLPPEVPDTAVAAARASVHEGVSTAERLDTGGPALLDAVHEAVAQGLRMFAGVGAGLTALAAVLIAVVVARRRAGSGG</sequence>
<keyword evidence="6 8" id="KW-0472">Membrane</keyword>
<dbReference type="GO" id="GO:0022857">
    <property type="term" value="F:transmembrane transporter activity"/>
    <property type="evidence" value="ECO:0007669"/>
    <property type="project" value="InterPro"/>
</dbReference>
<dbReference type="Gene3D" id="1.20.1250.20">
    <property type="entry name" value="MFS general substrate transporter like domains"/>
    <property type="match status" value="1"/>
</dbReference>
<protein>
    <submittedName>
        <fullName evidence="10">MFS transporter</fullName>
    </submittedName>
</protein>
<feature type="transmembrane region" description="Helical" evidence="8">
    <location>
        <begin position="320"/>
        <end position="339"/>
    </location>
</feature>
<keyword evidence="12" id="KW-1185">Reference proteome</keyword>
<dbReference type="GO" id="GO:0046677">
    <property type="term" value="P:response to antibiotic"/>
    <property type="evidence" value="ECO:0007669"/>
    <property type="project" value="UniProtKB-KW"/>
</dbReference>
<feature type="transmembrane region" description="Helical" evidence="8">
    <location>
        <begin position="215"/>
        <end position="233"/>
    </location>
</feature>
<evidence type="ECO:0000256" key="8">
    <source>
        <dbReference type="SAM" id="Phobius"/>
    </source>
</evidence>
<feature type="transmembrane region" description="Helical" evidence="8">
    <location>
        <begin position="117"/>
        <end position="137"/>
    </location>
</feature>
<feature type="transmembrane region" description="Helical" evidence="8">
    <location>
        <begin position="345"/>
        <end position="371"/>
    </location>
</feature>
<dbReference type="PROSITE" id="PS50850">
    <property type="entry name" value="MFS"/>
    <property type="match status" value="1"/>
</dbReference>
<feature type="domain" description="Major facilitator superfamily (MFS) profile" evidence="9">
    <location>
        <begin position="1"/>
        <end position="488"/>
    </location>
</feature>
<dbReference type="AlphaFoldDB" id="A0A3A9WMP5"/>
<evidence type="ECO:0000313" key="13">
    <source>
        <dbReference type="Proteomes" id="UP000275024"/>
    </source>
</evidence>
<keyword evidence="5 8" id="KW-1133">Transmembrane helix</keyword>
<keyword evidence="2" id="KW-0813">Transport</keyword>
<keyword evidence="4 8" id="KW-0812">Transmembrane</keyword>
<keyword evidence="3" id="KW-1003">Cell membrane</keyword>
<evidence type="ECO:0000256" key="5">
    <source>
        <dbReference type="ARBA" id="ARBA00022989"/>
    </source>
</evidence>
<evidence type="ECO:0000313" key="10">
    <source>
        <dbReference type="EMBL" id="RKN07437.1"/>
    </source>
</evidence>
<dbReference type="InterPro" id="IPR011701">
    <property type="entry name" value="MFS"/>
</dbReference>
<feature type="transmembrane region" description="Helical" evidence="8">
    <location>
        <begin position="464"/>
        <end position="485"/>
    </location>
</feature>
<name>A0A3A9WMP5_9ACTN</name>
<feature type="transmembrane region" description="Helical" evidence="8">
    <location>
        <begin position="29"/>
        <end position="47"/>
    </location>
</feature>
<feature type="transmembrane region" description="Helical" evidence="8">
    <location>
        <begin position="295"/>
        <end position="313"/>
    </location>
</feature>
<feature type="transmembrane region" description="Helical" evidence="8">
    <location>
        <begin position="143"/>
        <end position="164"/>
    </location>
</feature>
<dbReference type="SUPFAM" id="SSF103473">
    <property type="entry name" value="MFS general substrate transporter"/>
    <property type="match status" value="1"/>
</dbReference>
<evidence type="ECO:0000256" key="1">
    <source>
        <dbReference type="ARBA" id="ARBA00004651"/>
    </source>
</evidence>
<comment type="subcellular location">
    <subcellularLocation>
        <location evidence="1">Cell membrane</location>
        <topology evidence="1">Multi-pass membrane protein</topology>
    </subcellularLocation>
</comment>
<accession>A0A3A9WMP5</accession>
<evidence type="ECO:0000256" key="3">
    <source>
        <dbReference type="ARBA" id="ARBA00022475"/>
    </source>
</evidence>
<dbReference type="Pfam" id="PF07690">
    <property type="entry name" value="MFS_1"/>
    <property type="match status" value="1"/>
</dbReference>
<feature type="transmembrane region" description="Helical" evidence="8">
    <location>
        <begin position="84"/>
        <end position="105"/>
    </location>
</feature>
<reference evidence="12 13" key="1">
    <citation type="submission" date="2018-09" db="EMBL/GenBank/DDBJ databases">
        <title>Streptomyces sp. nov. DS1-2, an endophytic actinomycete isolated from roots of Dendrobium scabrilingue.</title>
        <authorList>
            <person name="Kuncharoen N."/>
            <person name="Kudo T."/>
            <person name="Ohkuma M."/>
            <person name="Yuki M."/>
            <person name="Tanasupawat S."/>
        </authorList>
    </citation>
    <scope>NUCLEOTIDE SEQUENCE [LARGE SCALE GENOMIC DNA]</scope>
    <source>
        <strain evidence="10 13">AZ1-7</strain>
        <strain evidence="11 12">DS1-2</strain>
    </source>
</reference>
<dbReference type="OrthoDB" id="9781469at2"/>
<dbReference type="EMBL" id="RBDY01000015">
    <property type="protein sequence ID" value="RKN19620.1"/>
    <property type="molecule type" value="Genomic_DNA"/>
</dbReference>
<proteinExistence type="predicted"/>
<gene>
    <name evidence="11" type="ORF">D7318_19695</name>
    <name evidence="10" type="ORF">D7319_18830</name>
</gene>
<dbReference type="CDD" id="cd17321">
    <property type="entry name" value="MFS_MMR_MDR_like"/>
    <property type="match status" value="1"/>
</dbReference>
<organism evidence="10 13">
    <name type="scientific">Streptomyces radicis</name>
    <dbReference type="NCBI Taxonomy" id="1750517"/>
    <lineage>
        <taxon>Bacteria</taxon>
        <taxon>Bacillati</taxon>
        <taxon>Actinomycetota</taxon>
        <taxon>Actinomycetes</taxon>
        <taxon>Kitasatosporales</taxon>
        <taxon>Streptomycetaceae</taxon>
        <taxon>Streptomyces</taxon>
    </lineage>
</organism>
<dbReference type="Proteomes" id="UP000268652">
    <property type="component" value="Unassembled WGS sequence"/>
</dbReference>
<dbReference type="InterPro" id="IPR036259">
    <property type="entry name" value="MFS_trans_sf"/>
</dbReference>
<evidence type="ECO:0000313" key="11">
    <source>
        <dbReference type="EMBL" id="RKN19620.1"/>
    </source>
</evidence>
<dbReference type="Proteomes" id="UP000275024">
    <property type="component" value="Unassembled WGS sequence"/>
</dbReference>
<keyword evidence="7" id="KW-0046">Antibiotic resistance</keyword>
<feature type="transmembrane region" description="Helical" evidence="8">
    <location>
        <begin position="392"/>
        <end position="412"/>
    </location>
</feature>
<dbReference type="InterPro" id="IPR020846">
    <property type="entry name" value="MFS_dom"/>
</dbReference>
<feature type="transmembrane region" description="Helical" evidence="8">
    <location>
        <begin position="59"/>
        <end position="78"/>
    </location>
</feature>
<evidence type="ECO:0000259" key="9">
    <source>
        <dbReference type="PROSITE" id="PS50850"/>
    </source>
</evidence>
<evidence type="ECO:0000256" key="4">
    <source>
        <dbReference type="ARBA" id="ARBA00022692"/>
    </source>
</evidence>
<evidence type="ECO:0000313" key="12">
    <source>
        <dbReference type="Proteomes" id="UP000268652"/>
    </source>
</evidence>